<keyword evidence="8 11" id="KW-1133">Transmembrane helix</keyword>
<keyword evidence="3" id="KW-0813">Transport</keyword>
<evidence type="ECO:0000256" key="6">
    <source>
        <dbReference type="ARBA" id="ARBA00022723"/>
    </source>
</evidence>
<dbReference type="Pfam" id="PF03188">
    <property type="entry name" value="Cytochrom_B561"/>
    <property type="match status" value="1"/>
</dbReference>
<feature type="transmembrane region" description="Helical" evidence="11">
    <location>
        <begin position="132"/>
        <end position="152"/>
    </location>
</feature>
<feature type="transmembrane region" description="Helical" evidence="11">
    <location>
        <begin position="52"/>
        <end position="70"/>
    </location>
</feature>
<evidence type="ECO:0000256" key="11">
    <source>
        <dbReference type="SAM" id="Phobius"/>
    </source>
</evidence>
<dbReference type="PANTHER" id="PTHR15422:SF45">
    <property type="entry name" value="CYTOCHROME B561 DOMAIN-CONTAINING PROTEIN"/>
    <property type="match status" value="1"/>
</dbReference>
<evidence type="ECO:0000256" key="9">
    <source>
        <dbReference type="ARBA" id="ARBA00023004"/>
    </source>
</evidence>
<protein>
    <recommendedName>
        <fullName evidence="12">Cytochrome b561 domain-containing protein</fullName>
    </recommendedName>
</protein>
<keyword evidence="14" id="KW-1185">Reference proteome</keyword>
<feature type="transmembrane region" description="Helical" evidence="11">
    <location>
        <begin position="158"/>
        <end position="177"/>
    </location>
</feature>
<keyword evidence="9" id="KW-0408">Iron</keyword>
<evidence type="ECO:0000256" key="3">
    <source>
        <dbReference type="ARBA" id="ARBA00022448"/>
    </source>
</evidence>
<dbReference type="AlphaFoldDB" id="A0A4Y7QIL0"/>
<evidence type="ECO:0000256" key="7">
    <source>
        <dbReference type="ARBA" id="ARBA00022982"/>
    </source>
</evidence>
<dbReference type="EMBL" id="ML170159">
    <property type="protein sequence ID" value="TDL27255.1"/>
    <property type="molecule type" value="Genomic_DNA"/>
</dbReference>
<feature type="transmembrane region" description="Helical" evidence="11">
    <location>
        <begin position="90"/>
        <end position="111"/>
    </location>
</feature>
<keyword evidence="4" id="KW-0349">Heme</keyword>
<dbReference type="InterPro" id="IPR006593">
    <property type="entry name" value="Cyt_b561/ferric_Rdtase_TM"/>
</dbReference>
<dbReference type="CDD" id="cd08761">
    <property type="entry name" value="Cyt_b561_CYB561D2_like"/>
    <property type="match status" value="1"/>
</dbReference>
<evidence type="ECO:0000256" key="2">
    <source>
        <dbReference type="ARBA" id="ARBA00004141"/>
    </source>
</evidence>
<dbReference type="Proteomes" id="UP000294933">
    <property type="component" value="Unassembled WGS sequence"/>
</dbReference>
<keyword evidence="6" id="KW-0479">Metal-binding</keyword>
<evidence type="ECO:0000256" key="10">
    <source>
        <dbReference type="ARBA" id="ARBA00023136"/>
    </source>
</evidence>
<keyword evidence="5 11" id="KW-0812">Transmembrane</keyword>
<dbReference type="GO" id="GO:0140575">
    <property type="term" value="F:transmembrane monodehydroascorbate reductase activity"/>
    <property type="evidence" value="ECO:0007669"/>
    <property type="project" value="InterPro"/>
</dbReference>
<comment type="cofactor">
    <cofactor evidence="1">
        <name>heme b</name>
        <dbReference type="ChEBI" id="CHEBI:60344"/>
    </cofactor>
</comment>
<proteinExistence type="predicted"/>
<dbReference type="GO" id="GO:0016020">
    <property type="term" value="C:membrane"/>
    <property type="evidence" value="ECO:0007669"/>
    <property type="project" value="UniProtKB-SubCell"/>
</dbReference>
<comment type="subcellular location">
    <subcellularLocation>
        <location evidence="2">Membrane</location>
        <topology evidence="2">Multi-pass membrane protein</topology>
    </subcellularLocation>
</comment>
<feature type="domain" description="Cytochrome b561" evidence="12">
    <location>
        <begin position="16"/>
        <end position="146"/>
    </location>
</feature>
<dbReference type="Gene3D" id="1.20.120.1770">
    <property type="match status" value="1"/>
</dbReference>
<accession>A0A4Y7QIL0</accession>
<evidence type="ECO:0000313" key="13">
    <source>
        <dbReference type="EMBL" id="TDL27255.1"/>
    </source>
</evidence>
<organism evidence="13 14">
    <name type="scientific">Rickenella mellea</name>
    <dbReference type="NCBI Taxonomy" id="50990"/>
    <lineage>
        <taxon>Eukaryota</taxon>
        <taxon>Fungi</taxon>
        <taxon>Dikarya</taxon>
        <taxon>Basidiomycota</taxon>
        <taxon>Agaricomycotina</taxon>
        <taxon>Agaricomycetes</taxon>
        <taxon>Hymenochaetales</taxon>
        <taxon>Rickenellaceae</taxon>
        <taxon>Rickenella</taxon>
    </lineage>
</organism>
<evidence type="ECO:0000259" key="12">
    <source>
        <dbReference type="Pfam" id="PF03188"/>
    </source>
</evidence>
<keyword evidence="10 11" id="KW-0472">Membrane</keyword>
<keyword evidence="7" id="KW-0249">Electron transport</keyword>
<dbReference type="PANTHER" id="PTHR15422">
    <property type="entry name" value="OS05G0565100 PROTEIN"/>
    <property type="match status" value="1"/>
</dbReference>
<dbReference type="InterPro" id="IPR045150">
    <property type="entry name" value="CYB561D1/2"/>
</dbReference>
<evidence type="ECO:0000256" key="1">
    <source>
        <dbReference type="ARBA" id="ARBA00001970"/>
    </source>
</evidence>
<evidence type="ECO:0000256" key="4">
    <source>
        <dbReference type="ARBA" id="ARBA00022617"/>
    </source>
</evidence>
<evidence type="ECO:0000256" key="8">
    <source>
        <dbReference type="ARBA" id="ARBA00022989"/>
    </source>
</evidence>
<evidence type="ECO:0000256" key="5">
    <source>
        <dbReference type="ARBA" id="ARBA00022692"/>
    </source>
</evidence>
<reference evidence="13 14" key="1">
    <citation type="submission" date="2018-06" db="EMBL/GenBank/DDBJ databases">
        <title>A transcriptomic atlas of mushroom development highlights an independent origin of complex multicellularity.</title>
        <authorList>
            <consortium name="DOE Joint Genome Institute"/>
            <person name="Krizsan K."/>
            <person name="Almasi E."/>
            <person name="Merenyi Z."/>
            <person name="Sahu N."/>
            <person name="Viragh M."/>
            <person name="Koszo T."/>
            <person name="Mondo S."/>
            <person name="Kiss B."/>
            <person name="Balint B."/>
            <person name="Kues U."/>
            <person name="Barry K."/>
            <person name="Hegedus J.C."/>
            <person name="Henrissat B."/>
            <person name="Johnson J."/>
            <person name="Lipzen A."/>
            <person name="Ohm R."/>
            <person name="Nagy I."/>
            <person name="Pangilinan J."/>
            <person name="Yan J."/>
            <person name="Xiong Y."/>
            <person name="Grigoriev I.V."/>
            <person name="Hibbett D.S."/>
            <person name="Nagy L.G."/>
        </authorList>
    </citation>
    <scope>NUCLEOTIDE SEQUENCE [LARGE SCALE GENOMIC DNA]</scope>
    <source>
        <strain evidence="13 14">SZMC22713</strain>
    </source>
</reference>
<sequence>MVLLNNPSSLSWFAFHPPLQSLAMALFTYGILTLQPTSQPKSKAAGLTRHQLYMLVTGLPVISVGTWAIYHTKNLNSRPHLVSWHGLFGAISYLWMIGQIAIGAGSVWFGGAAFGGGMKAKSLWKYHRLSGYALYPLFLFTAHLGGAWSAFSTGNSNYIVRLLAYTIAPSIALVAIYSRMRTSKMRFF</sequence>
<feature type="transmembrane region" description="Helical" evidence="11">
    <location>
        <begin position="12"/>
        <end position="32"/>
    </location>
</feature>
<evidence type="ECO:0000313" key="14">
    <source>
        <dbReference type="Proteomes" id="UP000294933"/>
    </source>
</evidence>
<dbReference type="VEuPathDB" id="FungiDB:BD410DRAFT_761969"/>
<dbReference type="GO" id="GO:0046872">
    <property type="term" value="F:metal ion binding"/>
    <property type="evidence" value="ECO:0007669"/>
    <property type="project" value="UniProtKB-KW"/>
</dbReference>
<name>A0A4Y7QIL0_9AGAM</name>
<dbReference type="OrthoDB" id="432881at2759"/>
<gene>
    <name evidence="13" type="ORF">BD410DRAFT_761969</name>
</gene>